<dbReference type="InterPro" id="IPR001128">
    <property type="entry name" value="Cyt_P450"/>
</dbReference>
<evidence type="ECO:0000256" key="5">
    <source>
        <dbReference type="ARBA" id="ARBA00023002"/>
    </source>
</evidence>
<dbReference type="Proteomes" id="UP001219525">
    <property type="component" value="Unassembled WGS sequence"/>
</dbReference>
<dbReference type="InterPro" id="IPR002401">
    <property type="entry name" value="Cyt_P450_E_grp-I"/>
</dbReference>
<dbReference type="EMBL" id="JARJCW010000001">
    <property type="protein sequence ID" value="KAJ7230074.1"/>
    <property type="molecule type" value="Genomic_DNA"/>
</dbReference>
<dbReference type="GO" id="GO:0004497">
    <property type="term" value="F:monooxygenase activity"/>
    <property type="evidence" value="ECO:0007669"/>
    <property type="project" value="UniProtKB-KW"/>
</dbReference>
<sequence>MTKVLLHKEIITVEPEYVKAILATEFDNYWKSIRGPSFSLYGLTVDWDRFHRNLARPFFSRERISDFHIFDRHAQEVLSLLKKRLADGHPVDFQDLSARFTLDSATEYLFGRSIDSISAGLPYPDSSPLANAPSFLNHPSNTYVRSFVQSQVFTIQRLAFGNNWALAEFWKDRVKPHRRIIDALIEPILNEELKKKHAQGGVDSKGNNDKGTFLTHLVQATDDKGIIRDSIFNILIAGRDTTAATLTFGVYMLAEHPDIVERLRHEILSIVGSSKMPTYDDLRSMKYLRAFINETLRLYPPRMIDMDSRAAKNATTWPPTRPGGKPLYVPAKTRCRYSVFVMHRRTDLWGPDALKFDPDRFLNERVRKYLTPNPFIFLPFNAGPRICLGQQFAYYEASFFLVRLLQNFSGFSLALDAQPEASKPPASWKNRKGSQATEKIRLGTHLTMYSKGGLWVRMNEVATE</sequence>
<keyword evidence="11" id="KW-1185">Reference proteome</keyword>
<evidence type="ECO:0000256" key="3">
    <source>
        <dbReference type="ARBA" id="ARBA00022617"/>
    </source>
</evidence>
<evidence type="ECO:0000256" key="6">
    <source>
        <dbReference type="ARBA" id="ARBA00023004"/>
    </source>
</evidence>
<protein>
    <submittedName>
        <fullName evidence="10">Cytochrome P450</fullName>
    </submittedName>
</protein>
<organism evidence="10 11">
    <name type="scientific">Mycena pura</name>
    <dbReference type="NCBI Taxonomy" id="153505"/>
    <lineage>
        <taxon>Eukaryota</taxon>
        <taxon>Fungi</taxon>
        <taxon>Dikarya</taxon>
        <taxon>Basidiomycota</taxon>
        <taxon>Agaricomycotina</taxon>
        <taxon>Agaricomycetes</taxon>
        <taxon>Agaricomycetidae</taxon>
        <taxon>Agaricales</taxon>
        <taxon>Marasmiineae</taxon>
        <taxon>Mycenaceae</taxon>
        <taxon>Mycena</taxon>
    </lineage>
</organism>
<dbReference type="PANTHER" id="PTHR24287:SF1">
    <property type="entry name" value="P450, PUTATIVE (EUROFUNG)-RELATED"/>
    <property type="match status" value="1"/>
</dbReference>
<evidence type="ECO:0000256" key="9">
    <source>
        <dbReference type="RuleBase" id="RU000461"/>
    </source>
</evidence>
<dbReference type="SUPFAM" id="SSF48264">
    <property type="entry name" value="Cytochrome P450"/>
    <property type="match status" value="1"/>
</dbReference>
<comment type="similarity">
    <text evidence="2 9">Belongs to the cytochrome P450 family.</text>
</comment>
<dbReference type="GO" id="GO:0016705">
    <property type="term" value="F:oxidoreductase activity, acting on paired donors, with incorporation or reduction of molecular oxygen"/>
    <property type="evidence" value="ECO:0007669"/>
    <property type="project" value="InterPro"/>
</dbReference>
<proteinExistence type="inferred from homology"/>
<dbReference type="Pfam" id="PF00067">
    <property type="entry name" value="p450"/>
    <property type="match status" value="1"/>
</dbReference>
<comment type="cofactor">
    <cofactor evidence="1 8">
        <name>heme</name>
        <dbReference type="ChEBI" id="CHEBI:30413"/>
    </cofactor>
</comment>
<dbReference type="PROSITE" id="PS00086">
    <property type="entry name" value="CYTOCHROME_P450"/>
    <property type="match status" value="1"/>
</dbReference>
<dbReference type="GO" id="GO:0020037">
    <property type="term" value="F:heme binding"/>
    <property type="evidence" value="ECO:0007669"/>
    <property type="project" value="InterPro"/>
</dbReference>
<dbReference type="PRINTS" id="PR00385">
    <property type="entry name" value="P450"/>
</dbReference>
<dbReference type="PRINTS" id="PR00463">
    <property type="entry name" value="EP450I"/>
</dbReference>
<dbReference type="PANTHER" id="PTHR24287">
    <property type="entry name" value="P450, PUTATIVE (EUROFUNG)-RELATED"/>
    <property type="match status" value="1"/>
</dbReference>
<dbReference type="InterPro" id="IPR036396">
    <property type="entry name" value="Cyt_P450_sf"/>
</dbReference>
<keyword evidence="5 9" id="KW-0560">Oxidoreductase</keyword>
<evidence type="ECO:0000256" key="2">
    <source>
        <dbReference type="ARBA" id="ARBA00010617"/>
    </source>
</evidence>
<feature type="binding site" description="axial binding residue" evidence="8">
    <location>
        <position position="387"/>
    </location>
    <ligand>
        <name>heme</name>
        <dbReference type="ChEBI" id="CHEBI:30413"/>
    </ligand>
    <ligandPart>
        <name>Fe</name>
        <dbReference type="ChEBI" id="CHEBI:18248"/>
    </ligandPart>
</feature>
<dbReference type="InterPro" id="IPR047146">
    <property type="entry name" value="Cyt_P450_E_CYP52_fungi"/>
</dbReference>
<evidence type="ECO:0000256" key="4">
    <source>
        <dbReference type="ARBA" id="ARBA00022723"/>
    </source>
</evidence>
<gene>
    <name evidence="10" type="ORF">GGX14DRAFT_485888</name>
</gene>
<evidence type="ECO:0000313" key="10">
    <source>
        <dbReference type="EMBL" id="KAJ7230074.1"/>
    </source>
</evidence>
<keyword evidence="7 9" id="KW-0503">Monooxygenase</keyword>
<comment type="caution">
    <text evidence="10">The sequence shown here is derived from an EMBL/GenBank/DDBJ whole genome shotgun (WGS) entry which is preliminary data.</text>
</comment>
<reference evidence="10" key="1">
    <citation type="submission" date="2023-03" db="EMBL/GenBank/DDBJ databases">
        <title>Massive genome expansion in bonnet fungi (Mycena s.s.) driven by repeated elements and novel gene families across ecological guilds.</title>
        <authorList>
            <consortium name="Lawrence Berkeley National Laboratory"/>
            <person name="Harder C.B."/>
            <person name="Miyauchi S."/>
            <person name="Viragh M."/>
            <person name="Kuo A."/>
            <person name="Thoen E."/>
            <person name="Andreopoulos B."/>
            <person name="Lu D."/>
            <person name="Skrede I."/>
            <person name="Drula E."/>
            <person name="Henrissat B."/>
            <person name="Morin E."/>
            <person name="Kohler A."/>
            <person name="Barry K."/>
            <person name="LaButti K."/>
            <person name="Morin E."/>
            <person name="Salamov A."/>
            <person name="Lipzen A."/>
            <person name="Mereny Z."/>
            <person name="Hegedus B."/>
            <person name="Baldrian P."/>
            <person name="Stursova M."/>
            <person name="Weitz H."/>
            <person name="Taylor A."/>
            <person name="Grigoriev I.V."/>
            <person name="Nagy L.G."/>
            <person name="Martin F."/>
            <person name="Kauserud H."/>
        </authorList>
    </citation>
    <scope>NUCLEOTIDE SEQUENCE</scope>
    <source>
        <strain evidence="10">9144</strain>
    </source>
</reference>
<keyword evidence="3 8" id="KW-0349">Heme</keyword>
<keyword evidence="4 8" id="KW-0479">Metal-binding</keyword>
<dbReference type="AlphaFoldDB" id="A0AAD7E5K2"/>
<dbReference type="InterPro" id="IPR017972">
    <property type="entry name" value="Cyt_P450_CS"/>
</dbReference>
<evidence type="ECO:0000256" key="1">
    <source>
        <dbReference type="ARBA" id="ARBA00001971"/>
    </source>
</evidence>
<dbReference type="Gene3D" id="1.10.630.10">
    <property type="entry name" value="Cytochrome P450"/>
    <property type="match status" value="1"/>
</dbReference>
<keyword evidence="6 8" id="KW-0408">Iron</keyword>
<dbReference type="GO" id="GO:0005506">
    <property type="term" value="F:iron ion binding"/>
    <property type="evidence" value="ECO:0007669"/>
    <property type="project" value="InterPro"/>
</dbReference>
<name>A0AAD7E5K2_9AGAR</name>
<evidence type="ECO:0000256" key="8">
    <source>
        <dbReference type="PIRSR" id="PIRSR602401-1"/>
    </source>
</evidence>
<accession>A0AAD7E5K2</accession>
<evidence type="ECO:0000256" key="7">
    <source>
        <dbReference type="ARBA" id="ARBA00023033"/>
    </source>
</evidence>
<evidence type="ECO:0000313" key="11">
    <source>
        <dbReference type="Proteomes" id="UP001219525"/>
    </source>
</evidence>